<dbReference type="InterPro" id="IPR042092">
    <property type="entry name" value="PsdUridine_s_RsuA/RluB/E/F_cat"/>
</dbReference>
<dbReference type="Gene3D" id="3.30.70.1560">
    <property type="entry name" value="Alpha-L RNA-binding motif"/>
    <property type="match status" value="1"/>
</dbReference>
<dbReference type="Pfam" id="PF00849">
    <property type="entry name" value="PseudoU_synth_2"/>
    <property type="match status" value="1"/>
</dbReference>
<feature type="region of interest" description="Disordered" evidence="9">
    <location>
        <begin position="1"/>
        <end position="34"/>
    </location>
</feature>
<evidence type="ECO:0000256" key="3">
    <source>
        <dbReference type="ARBA" id="ARBA00022884"/>
    </source>
</evidence>
<dbReference type="Pfam" id="PF01479">
    <property type="entry name" value="S4"/>
    <property type="match status" value="1"/>
</dbReference>
<dbReference type="PROSITE" id="PS01149">
    <property type="entry name" value="PSI_RSU"/>
    <property type="match status" value="1"/>
</dbReference>
<dbReference type="InterPro" id="IPR000748">
    <property type="entry name" value="PsdUridine_synth_RsuA/RluB/E/F"/>
</dbReference>
<evidence type="ECO:0000256" key="5">
    <source>
        <dbReference type="ARBA" id="ARBA00036944"/>
    </source>
</evidence>
<gene>
    <name evidence="11" type="ORF">Metal_3701</name>
</gene>
<dbReference type="InterPro" id="IPR020103">
    <property type="entry name" value="PsdUridine_synth_cat_dom_sf"/>
</dbReference>
<accession>H8GHM8</accession>
<evidence type="ECO:0000256" key="6">
    <source>
        <dbReference type="ARBA" id="ARBA00037383"/>
    </source>
</evidence>
<dbReference type="Proteomes" id="UP000005090">
    <property type="component" value="Chromosome"/>
</dbReference>
<dbReference type="InterPro" id="IPR020094">
    <property type="entry name" value="TruA/RsuA/RluB/E/F_N"/>
</dbReference>
<keyword evidence="3 7" id="KW-0694">RNA-binding</keyword>
<reference evidence="11 12" key="1">
    <citation type="journal article" date="2013" name="Genome Announc.">
        <title>Genome Sequence of the Obligate Gammaproteobacterial Methanotroph Methylomicrobium album Strain BG8.</title>
        <authorList>
            <person name="Kits K.D."/>
            <person name="Kalyuzhnaya M.G."/>
            <person name="Klotz M.G."/>
            <person name="Jetten M.S."/>
            <person name="Op den Camp H.J."/>
            <person name="Vuilleumier S."/>
            <person name="Bringel F."/>
            <person name="Dispirito A.A."/>
            <person name="Murrell J.C."/>
            <person name="Bruce D."/>
            <person name="Cheng J.F."/>
            <person name="Copeland A."/>
            <person name="Goodwin L."/>
            <person name="Hauser L."/>
            <person name="Lajus A."/>
            <person name="Land M.L."/>
            <person name="Lapidus A."/>
            <person name="Lucas S."/>
            <person name="Medigue C."/>
            <person name="Pitluck S."/>
            <person name="Woyke T."/>
            <person name="Zeytun A."/>
            <person name="Stein L.Y."/>
        </authorList>
    </citation>
    <scope>NUCLEOTIDE SEQUENCE [LARGE SCALE GENOMIC DNA]</scope>
    <source>
        <strain evidence="11 12">BG8</strain>
    </source>
</reference>
<evidence type="ECO:0000256" key="7">
    <source>
        <dbReference type="PROSITE-ProRule" id="PRU00182"/>
    </source>
</evidence>
<dbReference type="eggNOG" id="COG1187">
    <property type="taxonomic scope" value="Bacteria"/>
</dbReference>
<dbReference type="InterPro" id="IPR002942">
    <property type="entry name" value="S4_RNA-bd"/>
</dbReference>
<dbReference type="Gene3D" id="3.30.70.580">
    <property type="entry name" value="Pseudouridine synthase I, catalytic domain, N-terminal subdomain"/>
    <property type="match status" value="1"/>
</dbReference>
<dbReference type="STRING" id="686340.Metal_3701"/>
<evidence type="ECO:0000259" key="10">
    <source>
        <dbReference type="SMART" id="SM00363"/>
    </source>
</evidence>
<evidence type="ECO:0000256" key="8">
    <source>
        <dbReference type="RuleBase" id="RU003887"/>
    </source>
</evidence>
<protein>
    <recommendedName>
        <fullName evidence="8">Pseudouridine synthase</fullName>
        <ecNumber evidence="8">5.4.99.-</ecNumber>
    </recommendedName>
</protein>
<keyword evidence="2" id="KW-0698">rRNA processing</keyword>
<dbReference type="NCBIfam" id="NF007976">
    <property type="entry name" value="PRK10700.1"/>
    <property type="match status" value="1"/>
</dbReference>
<dbReference type="Gene3D" id="3.10.290.10">
    <property type="entry name" value="RNA-binding S4 domain"/>
    <property type="match status" value="1"/>
</dbReference>
<keyword evidence="4 8" id="KW-0413">Isomerase</keyword>
<evidence type="ECO:0000256" key="9">
    <source>
        <dbReference type="SAM" id="MobiDB-lite"/>
    </source>
</evidence>
<dbReference type="RefSeq" id="WP_005374649.1">
    <property type="nucleotide sequence ID" value="NZ_CM001475.1"/>
</dbReference>
<dbReference type="EC" id="5.4.99.-" evidence="8"/>
<sequence>MPPKAEQKPPKPFRKPAPEIRPKTAAAAPDEGAGERIQKVLARGGVASRREIERWMQEGRVTVNGAVAELGTRLRSGDHLQINGRYVDWQKFDRQPTRVLLYHKPAGEVVTRRDPEGRPVIFTQLPKLATARWIAVGRLDINTSGLLLVTNNGELANRLMHPKTRIEREYAVRILGEVSEAAMEKLKQGVELEDGLAKFDEVRFYAGEGANKWYYVTVTEGRNRLVRRLWESQQVVVSRLMRVRYGPVVLPERLKAHSFYELSDKELDTLFEFAGLPRDSFPAQPKDASKNARAGKK</sequence>
<dbReference type="SUPFAM" id="SSF55120">
    <property type="entry name" value="Pseudouridine synthase"/>
    <property type="match status" value="1"/>
</dbReference>
<dbReference type="FunFam" id="3.10.290.10:FF:000003">
    <property type="entry name" value="Pseudouridine synthase"/>
    <property type="match status" value="1"/>
</dbReference>
<dbReference type="InterPro" id="IPR018496">
    <property type="entry name" value="PsdUridine_synth_RsuA/RluB_CS"/>
</dbReference>
<dbReference type="PANTHER" id="PTHR47683">
    <property type="entry name" value="PSEUDOURIDINE SYNTHASE FAMILY PROTEIN-RELATED"/>
    <property type="match status" value="1"/>
</dbReference>
<dbReference type="FunFam" id="3.30.70.580:FF:000009">
    <property type="entry name" value="Pseudouridine synthase"/>
    <property type="match status" value="1"/>
</dbReference>
<dbReference type="InterPro" id="IPR006145">
    <property type="entry name" value="PsdUridine_synth_RsuA/RluA"/>
</dbReference>
<evidence type="ECO:0000256" key="4">
    <source>
        <dbReference type="ARBA" id="ARBA00023235"/>
    </source>
</evidence>
<dbReference type="SMART" id="SM00363">
    <property type="entry name" value="S4"/>
    <property type="match status" value="1"/>
</dbReference>
<comment type="catalytic activity">
    <reaction evidence="5">
        <text>uridine(2605) in 23S rRNA = pseudouridine(2605) in 23S rRNA</text>
        <dbReference type="Rhea" id="RHEA:42520"/>
        <dbReference type="Rhea" id="RHEA-COMP:10095"/>
        <dbReference type="Rhea" id="RHEA-COMP:10096"/>
        <dbReference type="ChEBI" id="CHEBI:65314"/>
        <dbReference type="ChEBI" id="CHEBI:65315"/>
        <dbReference type="EC" id="5.4.99.22"/>
    </reaction>
</comment>
<dbReference type="GO" id="GO:0000455">
    <property type="term" value="P:enzyme-directed rRNA pseudouridine synthesis"/>
    <property type="evidence" value="ECO:0007669"/>
    <property type="project" value="UniProtKB-ARBA"/>
</dbReference>
<dbReference type="SUPFAM" id="SSF55174">
    <property type="entry name" value="Alpha-L RNA-binding motif"/>
    <property type="match status" value="1"/>
</dbReference>
<dbReference type="HOGENOM" id="CLU_024979_1_1_6"/>
<organism evidence="11 12">
    <name type="scientific">Methylomicrobium album BG8</name>
    <dbReference type="NCBI Taxonomy" id="686340"/>
    <lineage>
        <taxon>Bacteria</taxon>
        <taxon>Pseudomonadati</taxon>
        <taxon>Pseudomonadota</taxon>
        <taxon>Gammaproteobacteria</taxon>
        <taxon>Methylococcales</taxon>
        <taxon>Methylococcaceae</taxon>
        <taxon>Methylomicrobium</taxon>
    </lineage>
</organism>
<dbReference type="PANTHER" id="PTHR47683:SF3">
    <property type="entry name" value="RIBOSOMAL LARGE SUBUNIT PSEUDOURIDINE SYNTHASE B"/>
    <property type="match status" value="1"/>
</dbReference>
<dbReference type="CDD" id="cd00165">
    <property type="entry name" value="S4"/>
    <property type="match status" value="1"/>
</dbReference>
<dbReference type="GO" id="GO:0160139">
    <property type="term" value="F:23S rRNA pseudouridine(2605) synthase activity"/>
    <property type="evidence" value="ECO:0007669"/>
    <property type="project" value="UniProtKB-EC"/>
</dbReference>
<dbReference type="EMBL" id="CM001475">
    <property type="protein sequence ID" value="EIC31346.1"/>
    <property type="molecule type" value="Genomic_DNA"/>
</dbReference>
<dbReference type="InterPro" id="IPR050343">
    <property type="entry name" value="RsuA_PseudoU_synthase"/>
</dbReference>
<keyword evidence="12" id="KW-1185">Reference proteome</keyword>
<evidence type="ECO:0000256" key="2">
    <source>
        <dbReference type="ARBA" id="ARBA00022552"/>
    </source>
</evidence>
<dbReference type="GO" id="GO:0005829">
    <property type="term" value="C:cytosol"/>
    <property type="evidence" value="ECO:0007669"/>
    <property type="project" value="UniProtKB-ARBA"/>
</dbReference>
<dbReference type="FunFam" id="3.30.70.1560:FF:000001">
    <property type="entry name" value="Pseudouridine synthase"/>
    <property type="match status" value="1"/>
</dbReference>
<feature type="region of interest" description="Disordered" evidence="9">
    <location>
        <begin position="277"/>
        <end position="297"/>
    </location>
</feature>
<dbReference type="NCBIfam" id="TIGR00093">
    <property type="entry name" value="pseudouridine synthase"/>
    <property type="match status" value="1"/>
</dbReference>
<evidence type="ECO:0000313" key="12">
    <source>
        <dbReference type="Proteomes" id="UP000005090"/>
    </source>
</evidence>
<evidence type="ECO:0000256" key="1">
    <source>
        <dbReference type="ARBA" id="ARBA00008348"/>
    </source>
</evidence>
<evidence type="ECO:0000313" key="11">
    <source>
        <dbReference type="EMBL" id="EIC31346.1"/>
    </source>
</evidence>
<feature type="domain" description="RNA-binding S4" evidence="10">
    <location>
        <begin position="35"/>
        <end position="95"/>
    </location>
</feature>
<comment type="function">
    <text evidence="6">Responsible for synthesis of pseudouridine from uracil-2605 in 23S ribosomal RNA.</text>
</comment>
<name>H8GHM8_METAL</name>
<comment type="similarity">
    <text evidence="1 8">Belongs to the pseudouridine synthase RsuA family.</text>
</comment>
<dbReference type="GO" id="GO:0003723">
    <property type="term" value="F:RNA binding"/>
    <property type="evidence" value="ECO:0007669"/>
    <property type="project" value="UniProtKB-KW"/>
</dbReference>
<proteinExistence type="inferred from homology"/>
<dbReference type="PROSITE" id="PS50889">
    <property type="entry name" value="S4"/>
    <property type="match status" value="1"/>
</dbReference>
<dbReference type="AlphaFoldDB" id="H8GHM8"/>
<dbReference type="CDD" id="cd02556">
    <property type="entry name" value="PseudoU_synth_RluB"/>
    <property type="match status" value="1"/>
</dbReference>
<dbReference type="InterPro" id="IPR036986">
    <property type="entry name" value="S4_RNA-bd_sf"/>
</dbReference>